<comment type="caution">
    <text evidence="2">The sequence shown here is derived from an EMBL/GenBank/DDBJ whole genome shotgun (WGS) entry which is preliminary data.</text>
</comment>
<name>A0ABR2WXZ9_9FUNG</name>
<proteinExistence type="predicted"/>
<accession>A0ABR2WXZ9</accession>
<feature type="transmembrane region" description="Helical" evidence="1">
    <location>
        <begin position="14"/>
        <end position="37"/>
    </location>
</feature>
<dbReference type="Proteomes" id="UP001479436">
    <property type="component" value="Unassembled WGS sequence"/>
</dbReference>
<gene>
    <name evidence="2" type="ORF">K7432_004653</name>
</gene>
<evidence type="ECO:0000313" key="3">
    <source>
        <dbReference type="Proteomes" id="UP001479436"/>
    </source>
</evidence>
<keyword evidence="1" id="KW-1133">Transmembrane helix</keyword>
<dbReference type="EMBL" id="JASJQH010000165">
    <property type="protein sequence ID" value="KAK9766330.1"/>
    <property type="molecule type" value="Genomic_DNA"/>
</dbReference>
<organism evidence="2 3">
    <name type="scientific">Basidiobolus ranarum</name>
    <dbReference type="NCBI Taxonomy" id="34480"/>
    <lineage>
        <taxon>Eukaryota</taxon>
        <taxon>Fungi</taxon>
        <taxon>Fungi incertae sedis</taxon>
        <taxon>Zoopagomycota</taxon>
        <taxon>Entomophthoromycotina</taxon>
        <taxon>Basidiobolomycetes</taxon>
        <taxon>Basidiobolales</taxon>
        <taxon>Basidiobolaceae</taxon>
        <taxon>Basidiobolus</taxon>
    </lineage>
</organism>
<sequence length="107" mass="11975">MLISVFGVPGLTHAIGWGWGFGIIAISLGYFIVLDFVKVFMFRYWSFEVTALLWPSPARRRGLAERKARKEVLARVAINNEKVRTAVRAIGAISLLKNAVSEKQARV</sequence>
<evidence type="ECO:0000256" key="1">
    <source>
        <dbReference type="SAM" id="Phobius"/>
    </source>
</evidence>
<evidence type="ECO:0000313" key="2">
    <source>
        <dbReference type="EMBL" id="KAK9766330.1"/>
    </source>
</evidence>
<keyword evidence="3" id="KW-1185">Reference proteome</keyword>
<reference evidence="2 3" key="1">
    <citation type="submission" date="2023-04" db="EMBL/GenBank/DDBJ databases">
        <title>Genome of Basidiobolus ranarum AG-B5.</title>
        <authorList>
            <person name="Stajich J.E."/>
            <person name="Carter-House D."/>
            <person name="Gryganskyi A."/>
        </authorList>
    </citation>
    <scope>NUCLEOTIDE SEQUENCE [LARGE SCALE GENOMIC DNA]</scope>
    <source>
        <strain evidence="2 3">AG-B5</strain>
    </source>
</reference>
<keyword evidence="1" id="KW-0472">Membrane</keyword>
<keyword evidence="1" id="KW-0812">Transmembrane</keyword>
<protein>
    <submittedName>
        <fullName evidence="2">Uncharacterized protein</fullName>
    </submittedName>
</protein>